<comment type="similarity">
    <text evidence="2">Belongs to the histidine acid phosphatase family.</text>
</comment>
<sequence length="381" mass="43197">MKIFSLLLVIFPYIYAKDLVFIQALWRHGDRSPAGTYPNDPYPESFWPVPWGQLSPLGMDMHFRQGLKIKERYVNQYKLISPTYKSAEVKARSTDVDRCLASAYSSLAGLYSDSVTSYPSNNTKWPKNWTPIPVHTVPLKDDNLLNPDFACIKMEEEEAKLGTQIKFLEYAASKASLLLEVSRDSGLKITDIRDLKDLFDSLKIEKYHNLTLPSWVTDSLYNELEDTVNTVWDLLGGQTKIGIPENSKLIKLKGGNLLKTMINNMEDVKNQINNGGVNSQKYNIFSAHDTTVSAFLRTLGAKSGVIGNYEPEFASIVLLELWKDNNKNFFVEVLYSNNADSPFRSITQYVTGCNNASYCPLDDFIARSKMYIPDDIEKDCL</sequence>
<accession>A0A0N4ZA13</accession>
<dbReference type="InterPro" id="IPR033379">
    <property type="entry name" value="Acid_Pase_AS"/>
</dbReference>
<evidence type="ECO:0000256" key="3">
    <source>
        <dbReference type="SAM" id="SignalP"/>
    </source>
</evidence>
<name>A0A0N4ZA13_PARTI</name>
<dbReference type="InterPro" id="IPR029033">
    <property type="entry name" value="His_PPase_superfam"/>
</dbReference>
<keyword evidence="3" id="KW-0732">Signal</keyword>
<protein>
    <submittedName>
        <fullName evidence="5">Lysosomal acid phosphatase</fullName>
    </submittedName>
</protein>
<dbReference type="GO" id="GO:0003993">
    <property type="term" value="F:acid phosphatase activity"/>
    <property type="evidence" value="ECO:0007669"/>
    <property type="project" value="UniProtKB-EC"/>
</dbReference>
<dbReference type="PROSITE" id="PS00616">
    <property type="entry name" value="HIS_ACID_PHOSPHAT_1"/>
    <property type="match status" value="1"/>
</dbReference>
<dbReference type="PANTHER" id="PTHR11567">
    <property type="entry name" value="ACID PHOSPHATASE-RELATED"/>
    <property type="match status" value="1"/>
</dbReference>
<organism evidence="4 5">
    <name type="scientific">Parastrongyloides trichosuri</name>
    <name type="common">Possum-specific nematode worm</name>
    <dbReference type="NCBI Taxonomy" id="131310"/>
    <lineage>
        <taxon>Eukaryota</taxon>
        <taxon>Metazoa</taxon>
        <taxon>Ecdysozoa</taxon>
        <taxon>Nematoda</taxon>
        <taxon>Chromadorea</taxon>
        <taxon>Rhabditida</taxon>
        <taxon>Tylenchina</taxon>
        <taxon>Panagrolaimomorpha</taxon>
        <taxon>Strongyloidoidea</taxon>
        <taxon>Strongyloididae</taxon>
        <taxon>Parastrongyloides</taxon>
    </lineage>
</organism>
<feature type="chain" id="PRO_5005891353" evidence="3">
    <location>
        <begin position="17"/>
        <end position="381"/>
    </location>
</feature>
<dbReference type="AlphaFoldDB" id="A0A0N4ZA13"/>
<dbReference type="Gene3D" id="3.40.50.1240">
    <property type="entry name" value="Phosphoglycerate mutase-like"/>
    <property type="match status" value="1"/>
</dbReference>
<comment type="catalytic activity">
    <reaction evidence="1">
        <text>a phosphate monoester + H2O = an alcohol + phosphate</text>
        <dbReference type="Rhea" id="RHEA:15017"/>
        <dbReference type="ChEBI" id="CHEBI:15377"/>
        <dbReference type="ChEBI" id="CHEBI:30879"/>
        <dbReference type="ChEBI" id="CHEBI:43474"/>
        <dbReference type="ChEBI" id="CHEBI:67140"/>
        <dbReference type="EC" id="3.1.3.2"/>
    </reaction>
</comment>
<evidence type="ECO:0000313" key="4">
    <source>
        <dbReference type="Proteomes" id="UP000038045"/>
    </source>
</evidence>
<dbReference type="PANTHER" id="PTHR11567:SF210">
    <property type="entry name" value="ACID PHOSPHATASE 5-RELATED"/>
    <property type="match status" value="1"/>
</dbReference>
<dbReference type="CDD" id="cd07061">
    <property type="entry name" value="HP_HAP_like"/>
    <property type="match status" value="1"/>
</dbReference>
<evidence type="ECO:0000313" key="5">
    <source>
        <dbReference type="WBParaSite" id="PTRK_0000422100.1"/>
    </source>
</evidence>
<proteinExistence type="inferred from homology"/>
<dbReference type="Proteomes" id="UP000038045">
    <property type="component" value="Unplaced"/>
</dbReference>
<evidence type="ECO:0000256" key="2">
    <source>
        <dbReference type="ARBA" id="ARBA00005375"/>
    </source>
</evidence>
<dbReference type="Pfam" id="PF00328">
    <property type="entry name" value="His_Phos_2"/>
    <property type="match status" value="1"/>
</dbReference>
<dbReference type="InterPro" id="IPR000560">
    <property type="entry name" value="His_Pase_clade-2"/>
</dbReference>
<dbReference type="SUPFAM" id="SSF53254">
    <property type="entry name" value="Phosphoglycerate mutase-like"/>
    <property type="match status" value="1"/>
</dbReference>
<reference evidence="5" key="1">
    <citation type="submission" date="2017-02" db="UniProtKB">
        <authorList>
            <consortium name="WormBaseParasite"/>
        </authorList>
    </citation>
    <scope>IDENTIFICATION</scope>
</reference>
<feature type="signal peptide" evidence="3">
    <location>
        <begin position="1"/>
        <end position="16"/>
    </location>
</feature>
<keyword evidence="4" id="KW-1185">Reference proteome</keyword>
<dbReference type="WBParaSite" id="PTRK_0000422100.1">
    <property type="protein sequence ID" value="PTRK_0000422100.1"/>
    <property type="gene ID" value="PTRK_0000422100"/>
</dbReference>
<dbReference type="STRING" id="131310.A0A0N4ZA13"/>
<evidence type="ECO:0000256" key="1">
    <source>
        <dbReference type="ARBA" id="ARBA00000032"/>
    </source>
</evidence>
<dbReference type="InterPro" id="IPR050645">
    <property type="entry name" value="Histidine_acid_phosphatase"/>
</dbReference>